<proteinExistence type="predicted"/>
<protein>
    <submittedName>
        <fullName evidence="2">Uncharacterized protein</fullName>
    </submittedName>
</protein>
<accession>A0A9P1I870</accession>
<dbReference type="Proteomes" id="UP001152747">
    <property type="component" value="Unassembled WGS sequence"/>
</dbReference>
<evidence type="ECO:0000313" key="2">
    <source>
        <dbReference type="EMBL" id="CAI5440056.1"/>
    </source>
</evidence>
<comment type="caution">
    <text evidence="2">The sequence shown here is derived from an EMBL/GenBank/DDBJ whole genome shotgun (WGS) entry which is preliminary data.</text>
</comment>
<organism evidence="2 3">
    <name type="scientific">Caenorhabditis angaria</name>
    <dbReference type="NCBI Taxonomy" id="860376"/>
    <lineage>
        <taxon>Eukaryota</taxon>
        <taxon>Metazoa</taxon>
        <taxon>Ecdysozoa</taxon>
        <taxon>Nematoda</taxon>
        <taxon>Chromadorea</taxon>
        <taxon>Rhabditida</taxon>
        <taxon>Rhabditina</taxon>
        <taxon>Rhabditomorpha</taxon>
        <taxon>Rhabditoidea</taxon>
        <taxon>Rhabditidae</taxon>
        <taxon>Peloderinae</taxon>
        <taxon>Caenorhabditis</taxon>
    </lineage>
</organism>
<feature type="region of interest" description="Disordered" evidence="1">
    <location>
        <begin position="1"/>
        <end position="30"/>
    </location>
</feature>
<evidence type="ECO:0000313" key="3">
    <source>
        <dbReference type="Proteomes" id="UP001152747"/>
    </source>
</evidence>
<dbReference type="OrthoDB" id="5843674at2759"/>
<feature type="compositionally biased region" description="Basic and acidic residues" evidence="1">
    <location>
        <begin position="78"/>
        <end position="90"/>
    </location>
</feature>
<name>A0A9P1I870_9PELO</name>
<keyword evidence="3" id="KW-1185">Reference proteome</keyword>
<evidence type="ECO:0000256" key="1">
    <source>
        <dbReference type="SAM" id="MobiDB-lite"/>
    </source>
</evidence>
<sequence length="252" mass="28955">MGCTHSKNSKSKKFAGAPPILNRDQKPQQNTVAHFDAANQKQSQASLSRNILLNNNNNSIDHHGETQRKGGLRQLKTVKMEAIEKERDRDVEEEEEGVAEKRGQIPDDLRAEKDDDATQNGQYFAAEKKPAEIQKYAPSAYYPFPDKQNSPERNKKAPIAQVMENMGAVKVGKRKEVLNLRDNKTVAIAPTTTQKIYRPQLTQEDLDYIKRSVQQRNERRAYMMQHRNESDDTLYELEARMPEKDYTNLRVV</sequence>
<gene>
    <name evidence="2" type="ORF">CAMP_LOCUS2693</name>
</gene>
<feature type="region of interest" description="Disordered" evidence="1">
    <location>
        <begin position="54"/>
        <end position="117"/>
    </location>
</feature>
<reference evidence="2" key="1">
    <citation type="submission" date="2022-11" db="EMBL/GenBank/DDBJ databases">
        <authorList>
            <person name="Kikuchi T."/>
        </authorList>
    </citation>
    <scope>NUCLEOTIDE SEQUENCE</scope>
    <source>
        <strain evidence="2">PS1010</strain>
    </source>
</reference>
<feature type="compositionally biased region" description="Basic and acidic residues" evidence="1">
    <location>
        <begin position="98"/>
        <end position="113"/>
    </location>
</feature>
<dbReference type="AlphaFoldDB" id="A0A9P1I870"/>
<dbReference type="EMBL" id="CANHGI010000001">
    <property type="protein sequence ID" value="CAI5440056.1"/>
    <property type="molecule type" value="Genomic_DNA"/>
</dbReference>